<reference evidence="2" key="1">
    <citation type="submission" date="2016-11" db="UniProtKB">
        <authorList>
            <consortium name="WormBaseParasite"/>
        </authorList>
    </citation>
    <scope>IDENTIFICATION</scope>
</reference>
<dbReference type="Proteomes" id="UP000095281">
    <property type="component" value="Unplaced"/>
</dbReference>
<evidence type="ECO:0000313" key="2">
    <source>
        <dbReference type="WBParaSite" id="MhA1_Contig34.frz3.gene27"/>
    </source>
</evidence>
<accession>A0A1I8BN40</accession>
<name>A0A1I8BN40_MELHA</name>
<sequence length="113" mass="13230">MEQKLNAKIAEYMGVGIYVDHTEFINEFPLAIKEFMRENQGGETLVKTVQEVKEAIQKFSYGQMKTFLETVEKAIEEKDEEEPFPEMPEKVEKPLYFGYKMFSDVLNDFVNSK</sequence>
<organism evidence="1 2">
    <name type="scientific">Meloidogyne hapla</name>
    <name type="common">Root-knot nematode worm</name>
    <dbReference type="NCBI Taxonomy" id="6305"/>
    <lineage>
        <taxon>Eukaryota</taxon>
        <taxon>Metazoa</taxon>
        <taxon>Ecdysozoa</taxon>
        <taxon>Nematoda</taxon>
        <taxon>Chromadorea</taxon>
        <taxon>Rhabditida</taxon>
        <taxon>Tylenchina</taxon>
        <taxon>Tylenchomorpha</taxon>
        <taxon>Tylenchoidea</taxon>
        <taxon>Meloidogynidae</taxon>
        <taxon>Meloidogyninae</taxon>
        <taxon>Meloidogyne</taxon>
    </lineage>
</organism>
<proteinExistence type="predicted"/>
<dbReference type="AlphaFoldDB" id="A0A1I8BN40"/>
<dbReference type="WBParaSite" id="MhA1_Contig34.frz3.gene27">
    <property type="protein sequence ID" value="MhA1_Contig34.frz3.gene27"/>
    <property type="gene ID" value="MhA1_Contig34.frz3.gene27"/>
</dbReference>
<keyword evidence="1" id="KW-1185">Reference proteome</keyword>
<protein>
    <submittedName>
        <fullName evidence="2">CdiI_2 domain-containing protein</fullName>
    </submittedName>
</protein>
<evidence type="ECO:0000313" key="1">
    <source>
        <dbReference type="Proteomes" id="UP000095281"/>
    </source>
</evidence>